<accession>A0A6L2KEG7</accession>
<gene>
    <name evidence="2" type="ORF">Tci_019744</name>
</gene>
<proteinExistence type="predicted"/>
<evidence type="ECO:0000256" key="1">
    <source>
        <dbReference type="SAM" id="MobiDB-lite"/>
    </source>
</evidence>
<organism evidence="2">
    <name type="scientific">Tanacetum cinerariifolium</name>
    <name type="common">Dalmatian daisy</name>
    <name type="synonym">Chrysanthemum cinerariifolium</name>
    <dbReference type="NCBI Taxonomy" id="118510"/>
    <lineage>
        <taxon>Eukaryota</taxon>
        <taxon>Viridiplantae</taxon>
        <taxon>Streptophyta</taxon>
        <taxon>Embryophyta</taxon>
        <taxon>Tracheophyta</taxon>
        <taxon>Spermatophyta</taxon>
        <taxon>Magnoliopsida</taxon>
        <taxon>eudicotyledons</taxon>
        <taxon>Gunneridae</taxon>
        <taxon>Pentapetalae</taxon>
        <taxon>asterids</taxon>
        <taxon>campanulids</taxon>
        <taxon>Asterales</taxon>
        <taxon>Asteraceae</taxon>
        <taxon>Asteroideae</taxon>
        <taxon>Anthemideae</taxon>
        <taxon>Anthemidinae</taxon>
        <taxon>Tanacetum</taxon>
    </lineage>
</organism>
<evidence type="ECO:0000313" key="2">
    <source>
        <dbReference type="EMBL" id="GEU47766.1"/>
    </source>
</evidence>
<sequence>MDNVNPPPTNNRPVLPAALHTQAIQELHELQRISAFGDSRLESIERFLNNFANQPNETNMNDLESDDESVNTPLISPFPHLNELIEYENAGTLHQERIINSFNGDDLAF</sequence>
<feature type="region of interest" description="Disordered" evidence="1">
    <location>
        <begin position="52"/>
        <end position="72"/>
    </location>
</feature>
<comment type="caution">
    <text evidence="2">The sequence shown here is derived from an EMBL/GenBank/DDBJ whole genome shotgun (WGS) entry which is preliminary data.</text>
</comment>
<protein>
    <submittedName>
        <fullName evidence="2">Uncharacterized protein</fullName>
    </submittedName>
</protein>
<dbReference type="EMBL" id="BKCJ010002321">
    <property type="protein sequence ID" value="GEU47766.1"/>
    <property type="molecule type" value="Genomic_DNA"/>
</dbReference>
<reference evidence="2" key="1">
    <citation type="journal article" date="2019" name="Sci. Rep.">
        <title>Draft genome of Tanacetum cinerariifolium, the natural source of mosquito coil.</title>
        <authorList>
            <person name="Yamashiro T."/>
            <person name="Shiraishi A."/>
            <person name="Satake H."/>
            <person name="Nakayama K."/>
        </authorList>
    </citation>
    <scope>NUCLEOTIDE SEQUENCE</scope>
</reference>
<name>A0A6L2KEG7_TANCI</name>
<feature type="compositionally biased region" description="Polar residues" evidence="1">
    <location>
        <begin position="52"/>
        <end position="62"/>
    </location>
</feature>
<dbReference type="AlphaFoldDB" id="A0A6L2KEG7"/>